<accession>A0A8X8KPA5</accession>
<keyword evidence="2" id="KW-1185">Reference proteome</keyword>
<organism evidence="1 2">
    <name type="scientific">Fertoeibacter niger</name>
    <dbReference type="NCBI Taxonomy" id="2656921"/>
    <lineage>
        <taxon>Bacteria</taxon>
        <taxon>Pseudomonadati</taxon>
        <taxon>Pseudomonadota</taxon>
        <taxon>Alphaproteobacteria</taxon>
        <taxon>Rhodobacterales</taxon>
        <taxon>Paracoccaceae</taxon>
        <taxon>Fertoeibacter</taxon>
    </lineage>
</organism>
<dbReference type="Gene3D" id="3.40.190.10">
    <property type="entry name" value="Periplasmic binding protein-like II"/>
    <property type="match status" value="1"/>
</dbReference>
<protein>
    <submittedName>
        <fullName evidence="1">ABC transporter substrate-binding protein</fullName>
    </submittedName>
</protein>
<evidence type="ECO:0000313" key="2">
    <source>
        <dbReference type="Proteomes" id="UP000484076"/>
    </source>
</evidence>
<evidence type="ECO:0000313" key="1">
    <source>
        <dbReference type="EMBL" id="NUB45860.1"/>
    </source>
</evidence>
<dbReference type="SUPFAM" id="SSF53850">
    <property type="entry name" value="Periplasmic binding protein-like II"/>
    <property type="match status" value="1"/>
</dbReference>
<gene>
    <name evidence="1" type="ORF">GEU84_015795</name>
</gene>
<dbReference type="Proteomes" id="UP000484076">
    <property type="component" value="Unassembled WGS sequence"/>
</dbReference>
<proteinExistence type="predicted"/>
<comment type="caution">
    <text evidence="1">The sequence shown here is derived from an EMBL/GenBank/DDBJ whole genome shotgun (WGS) entry which is preliminary data.</text>
</comment>
<name>A0A8X8KPA5_9RHOB</name>
<sequence>MSKLTLSLACWDYDRVRPLMDGSVTPDGINLNFQDLVVEETFFRMLRFREFDVSELSMSSYIMSLEREDRPFVAIPVFPSRFFRHSCIYVSAKSGITTPADLAGKRVGSPEYQMTAPVWIRGILHEHYGVAPDSMIHVTGGEEAPGREEKMPLNLPPGFRVERISGEQTLSRMLRDGEIDALVTARKPSTFDGVAVRRLFPDHVAVEKAYWGETGIFPIMHVIAIRREVYEANRWIARALYKAFHAAQAICYEGLRETAALKGMLPWLNAHVEEAVALMGDDFWPYGLEPNRRVLETFLRYHREQGLSTGRLTPDDLFAPEMQDEFVI</sequence>
<reference evidence="1" key="1">
    <citation type="submission" date="2020-05" db="EMBL/GenBank/DDBJ databases">
        <title>Fertoebacter nigrum gen. nov., sp. nov., a new member of the family Rhodobacteraceae.</title>
        <authorList>
            <person name="Szuroczki S."/>
            <person name="Abbaszade G."/>
            <person name="Buni D."/>
            <person name="Schumann P."/>
            <person name="Toth E."/>
        </authorList>
    </citation>
    <scope>NUCLEOTIDE SEQUENCE</scope>
    <source>
        <strain evidence="1">RG-N-1a</strain>
    </source>
</reference>
<dbReference type="AlphaFoldDB" id="A0A8X8KPA5"/>
<dbReference type="EMBL" id="WHUT02000010">
    <property type="protein sequence ID" value="NUB45860.1"/>
    <property type="molecule type" value="Genomic_DNA"/>
</dbReference>
<dbReference type="RefSeq" id="WP_152827855.1">
    <property type="nucleotide sequence ID" value="NZ_WHUT02000010.1"/>
</dbReference>